<evidence type="ECO:0000313" key="5">
    <source>
        <dbReference type="Proteomes" id="UP000035722"/>
    </source>
</evidence>
<comment type="caution">
    <text evidence="4">The sequence shown here is derived from an EMBL/GenBank/DDBJ whole genome shotgun (WGS) entry which is preliminary data.</text>
</comment>
<reference evidence="5" key="1">
    <citation type="journal article" date="2014" name="Genome Announc.">
        <title>Genome Sequence of Arthrobacter siccitolerans 4J27, a Xeroprotectant-Producing Desiccation-Tolerant Microorganism.</title>
        <authorList>
            <person name="Manzanera M."/>
            <person name="Santa-Cruz-Calvo L."/>
            <person name="Vilchez J.I."/>
            <person name="Garcia-Fontana C."/>
            <person name="Silva-Castro G.A."/>
            <person name="Calvo C."/>
            <person name="Gonzalez-Lopez J."/>
        </authorList>
    </citation>
    <scope>NUCLEOTIDE SEQUENCE [LARGE SCALE GENOMIC DNA]</scope>
    <source>
        <strain evidence="5">4J27</strain>
    </source>
</reference>
<dbReference type="InterPro" id="IPR016181">
    <property type="entry name" value="Acyl_CoA_acyltransferase"/>
</dbReference>
<dbReference type="Gene3D" id="3.40.630.30">
    <property type="match status" value="1"/>
</dbReference>
<keyword evidence="2" id="KW-0012">Acyltransferase</keyword>
<protein>
    <submittedName>
        <fullName evidence="4">Acetyltransferase family protein</fullName>
    </submittedName>
</protein>
<dbReference type="Pfam" id="PF00583">
    <property type="entry name" value="Acetyltransf_1"/>
    <property type="match status" value="1"/>
</dbReference>
<keyword evidence="1 4" id="KW-0808">Transferase</keyword>
<dbReference type="Proteomes" id="UP000035722">
    <property type="component" value="Unassembled WGS sequence"/>
</dbReference>
<dbReference type="PROSITE" id="PS51186">
    <property type="entry name" value="GNAT"/>
    <property type="match status" value="1"/>
</dbReference>
<sequence length="153" mass="16534">MEATDWSAVGRLYQEGIEAGNATFESTAPEWSFFDTSKLSAHRHVAITDENTVVGWAAVSPVSSRPAYAGVVEHSVYVSSEARGLGIGTALLDALIESTEIAGIWTIQASVFPENEPSLRLHESAGFAIVGRRNRIARMSHGPYAGQWRDTPC</sequence>
<name>A0A024H2S2_9MICC</name>
<dbReference type="OrthoDB" id="3173333at2"/>
<dbReference type="STRING" id="861266.ARTSIC4J27_2019"/>
<dbReference type="RefSeq" id="WP_152683833.1">
    <property type="nucleotide sequence ID" value="NZ_CAQI01000042.1"/>
</dbReference>
<evidence type="ECO:0000313" key="4">
    <source>
        <dbReference type="EMBL" id="CCQ46059.1"/>
    </source>
</evidence>
<dbReference type="CDD" id="cd04301">
    <property type="entry name" value="NAT_SF"/>
    <property type="match status" value="1"/>
</dbReference>
<gene>
    <name evidence="4" type="primary">pat</name>
    <name evidence="4" type="ORF">ARTSIC4J27_2019</name>
</gene>
<dbReference type="EMBL" id="CAQI01000042">
    <property type="protein sequence ID" value="CCQ46059.1"/>
    <property type="molecule type" value="Genomic_DNA"/>
</dbReference>
<dbReference type="InterPro" id="IPR000182">
    <property type="entry name" value="GNAT_dom"/>
</dbReference>
<dbReference type="PANTHER" id="PTHR43072:SF23">
    <property type="entry name" value="UPF0039 PROTEIN C11D3.02C"/>
    <property type="match status" value="1"/>
</dbReference>
<dbReference type="AlphaFoldDB" id="A0A024H2S2"/>
<dbReference type="GO" id="GO:0016747">
    <property type="term" value="F:acyltransferase activity, transferring groups other than amino-acyl groups"/>
    <property type="evidence" value="ECO:0007669"/>
    <property type="project" value="InterPro"/>
</dbReference>
<accession>A0A024H2S2</accession>
<evidence type="ECO:0000259" key="3">
    <source>
        <dbReference type="PROSITE" id="PS51186"/>
    </source>
</evidence>
<dbReference type="SUPFAM" id="SSF55729">
    <property type="entry name" value="Acyl-CoA N-acyltransferases (Nat)"/>
    <property type="match status" value="1"/>
</dbReference>
<organism evidence="4 5">
    <name type="scientific">Pseudarthrobacter siccitolerans</name>
    <dbReference type="NCBI Taxonomy" id="861266"/>
    <lineage>
        <taxon>Bacteria</taxon>
        <taxon>Bacillati</taxon>
        <taxon>Actinomycetota</taxon>
        <taxon>Actinomycetes</taxon>
        <taxon>Micrococcales</taxon>
        <taxon>Micrococcaceae</taxon>
        <taxon>Pseudarthrobacter</taxon>
    </lineage>
</organism>
<dbReference type="PANTHER" id="PTHR43072">
    <property type="entry name" value="N-ACETYLTRANSFERASE"/>
    <property type="match status" value="1"/>
</dbReference>
<evidence type="ECO:0000256" key="1">
    <source>
        <dbReference type="ARBA" id="ARBA00022679"/>
    </source>
</evidence>
<feature type="domain" description="N-acetyltransferase" evidence="3">
    <location>
        <begin position="1"/>
        <end position="150"/>
    </location>
</feature>
<evidence type="ECO:0000256" key="2">
    <source>
        <dbReference type="ARBA" id="ARBA00023315"/>
    </source>
</evidence>
<proteinExistence type="predicted"/>
<keyword evidence="5" id="KW-1185">Reference proteome</keyword>